<dbReference type="NCBIfam" id="TIGR00641">
    <property type="entry name" value="acid_CoA_mut_N"/>
    <property type="match status" value="1"/>
</dbReference>
<evidence type="ECO:0000313" key="4">
    <source>
        <dbReference type="EMBL" id="MWA07005.1"/>
    </source>
</evidence>
<dbReference type="Proteomes" id="UP000462055">
    <property type="component" value="Unassembled WGS sequence"/>
</dbReference>
<dbReference type="Pfam" id="PF01642">
    <property type="entry name" value="MM_CoA_mutase"/>
    <property type="match status" value="1"/>
</dbReference>
<dbReference type="PANTHER" id="PTHR48101">
    <property type="entry name" value="METHYLMALONYL-COA MUTASE, MITOCHONDRIAL-RELATED"/>
    <property type="match status" value="1"/>
</dbReference>
<evidence type="ECO:0000259" key="3">
    <source>
        <dbReference type="Pfam" id="PF01642"/>
    </source>
</evidence>
<proteinExistence type="predicted"/>
<dbReference type="InterPro" id="IPR006098">
    <property type="entry name" value="MMCoA_mutase_a_cat"/>
</dbReference>
<dbReference type="Gene3D" id="3.20.20.240">
    <property type="entry name" value="Methylmalonyl-CoA mutase"/>
    <property type="match status" value="1"/>
</dbReference>
<feature type="domain" description="Methylmalonyl-CoA mutase alpha/beta chain catalytic" evidence="3">
    <location>
        <begin position="5"/>
        <end position="513"/>
    </location>
</feature>
<accession>A0A6I4MQJ2</accession>
<organism evidence="4 5">
    <name type="scientific">Actinomadura physcomitrii</name>
    <dbReference type="NCBI Taxonomy" id="2650748"/>
    <lineage>
        <taxon>Bacteria</taxon>
        <taxon>Bacillati</taxon>
        <taxon>Actinomycetota</taxon>
        <taxon>Actinomycetes</taxon>
        <taxon>Streptosporangiales</taxon>
        <taxon>Thermomonosporaceae</taxon>
        <taxon>Actinomadura</taxon>
    </lineage>
</organism>
<dbReference type="InterPro" id="IPR016176">
    <property type="entry name" value="Cbl-dep_enz_cat"/>
</dbReference>
<reference evidence="4" key="1">
    <citation type="submission" date="2019-12" db="EMBL/GenBank/DDBJ databases">
        <title>Actinomadura physcomitrii sp. nov., a novel actinomycete isolated from moss [Physcomitrium sphaericum (Ludw) Fuernr].</title>
        <authorList>
            <person name="Zhuang X."/>
        </authorList>
    </citation>
    <scope>NUCLEOTIDE SEQUENCE [LARGE SCALE GENOMIC DNA]</scope>
    <source>
        <strain evidence="4">LD22</strain>
    </source>
</reference>
<dbReference type="GO" id="GO:0004494">
    <property type="term" value="F:methylmalonyl-CoA mutase activity"/>
    <property type="evidence" value="ECO:0007669"/>
    <property type="project" value="UniProtKB-EC"/>
</dbReference>
<dbReference type="GO" id="GO:0031419">
    <property type="term" value="F:cobalamin binding"/>
    <property type="evidence" value="ECO:0007669"/>
    <property type="project" value="UniProtKB-KW"/>
</dbReference>
<evidence type="ECO:0000256" key="2">
    <source>
        <dbReference type="ARBA" id="ARBA00023235"/>
    </source>
</evidence>
<dbReference type="AlphaFoldDB" id="A0A6I4MQJ2"/>
<dbReference type="SUPFAM" id="SSF51703">
    <property type="entry name" value="Cobalamin (vitamin B12)-dependent enzymes"/>
    <property type="match status" value="1"/>
</dbReference>
<comment type="caution">
    <text evidence="4">The sequence shown here is derived from an EMBL/GenBank/DDBJ whole genome shotgun (WGS) entry which is preliminary data.</text>
</comment>
<dbReference type="RefSeq" id="WP_151599919.1">
    <property type="nucleotide sequence ID" value="NZ_WBMS02000061.1"/>
</dbReference>
<keyword evidence="5" id="KW-1185">Reference proteome</keyword>
<evidence type="ECO:0000313" key="5">
    <source>
        <dbReference type="Proteomes" id="UP000462055"/>
    </source>
</evidence>
<name>A0A6I4MQJ2_9ACTN</name>
<protein>
    <submittedName>
        <fullName evidence="4">Methylmalonyl-CoA mutase</fullName>
    </submittedName>
</protein>
<keyword evidence="2" id="KW-0413">Isomerase</keyword>
<sequence length="522" mass="56125">MSGTTRSGIPLRDVYTATDVAAEPAAPGIPPFTRGISPGGYNDRPWVMGQYGGFGSAAETNARFKRLLEQGQTGFSVALDLPTQLGLDSDDPFALGEVGRVGVPVDSLADFETLFDGIPLSKVKQIRTTANSIGPLWVALVTAFAEKRGTDPNDIAIFIQNDVLKEYVARGTQIFPPEAGLRMAADVVEHTAEHLPNWTPMALSGYHIRESGATAPQEVSMTLANTIAYLDEVVRRGVDIDRFASKLFMFLSAGMDLLEEIAKFRAARTAWSELLDERYHAGPGTRALQIFSYTAGSSLTAQSPHTNIVRVTIEALAAVLGGVQTLNTSSYDEALGTPTLESVTLALRTQQVLAEETSLAKVADPLGGSYLIESLTSEILTRVREDLEVIEEHGGALRCIESGYFAGRLAQQSYDDQRDVESGARRVLGVNYYADDSSVTVPAFSVDPSAEEEQRKRVAQVRSERDQRAVDAALEEVGRAARDGENCVPSITGAVRVYATVGEIYGVLRGVHGSYTPSASLG</sequence>
<dbReference type="InterPro" id="IPR006099">
    <property type="entry name" value="MeMalonylCoA_mutase_a/b_cat"/>
</dbReference>
<dbReference type="PANTHER" id="PTHR48101:SF1">
    <property type="entry name" value="METHYLMALONYL-COA MUTASE, LARGE SUBUNIT"/>
    <property type="match status" value="1"/>
</dbReference>
<evidence type="ECO:0000256" key="1">
    <source>
        <dbReference type="ARBA" id="ARBA00011870"/>
    </source>
</evidence>
<dbReference type="EMBL" id="WBMS02000061">
    <property type="protein sequence ID" value="MWA07005.1"/>
    <property type="molecule type" value="Genomic_DNA"/>
</dbReference>
<gene>
    <name evidence="4" type="ORF">F8568_043040</name>
</gene>
<comment type="subunit">
    <text evidence="1">Heterodimer of an alpha and a beta chain.</text>
</comment>